<evidence type="ECO:0000313" key="16">
    <source>
        <dbReference type="Proteomes" id="UP000287533"/>
    </source>
</evidence>
<dbReference type="Gene3D" id="1.10.1040.10">
    <property type="entry name" value="N-(1-d-carboxylethyl)-l-norvaline Dehydrogenase, domain 2"/>
    <property type="match status" value="1"/>
</dbReference>
<dbReference type="UniPathway" id="UPA00028">
    <property type="reaction ID" value="UER00004"/>
</dbReference>
<gene>
    <name evidence="15" type="ORF">D2E25_0837</name>
</gene>
<comment type="caution">
    <text evidence="15">The sequence shown here is derived from an EMBL/GenBank/DDBJ whole genome shotgun (WGS) entry which is preliminary data.</text>
</comment>
<dbReference type="PANTHER" id="PTHR43765:SF2">
    <property type="entry name" value="2-DEHYDROPANTOATE 2-REDUCTASE"/>
    <property type="match status" value="1"/>
</dbReference>
<proteinExistence type="inferred from homology"/>
<dbReference type="InterPro" id="IPR008927">
    <property type="entry name" value="6-PGluconate_DH-like_C_sf"/>
</dbReference>
<dbReference type="OrthoDB" id="9796561at2"/>
<accession>A0A430FKU1</accession>
<dbReference type="InterPro" id="IPR050838">
    <property type="entry name" value="Ketopantoate_reductase"/>
</dbReference>
<organism evidence="15 16">
    <name type="scientific">Bifidobacterium goeldii</name>
    <dbReference type="NCBI Taxonomy" id="2306975"/>
    <lineage>
        <taxon>Bacteria</taxon>
        <taxon>Bacillati</taxon>
        <taxon>Actinomycetota</taxon>
        <taxon>Actinomycetes</taxon>
        <taxon>Bifidobacteriales</taxon>
        <taxon>Bifidobacteriaceae</taxon>
        <taxon>Bifidobacterium</taxon>
    </lineage>
</organism>
<dbReference type="EC" id="1.1.1.169" evidence="4 11"/>
<evidence type="ECO:0000259" key="13">
    <source>
        <dbReference type="Pfam" id="PF02558"/>
    </source>
</evidence>
<comment type="pathway">
    <text evidence="2 11">Cofactor biosynthesis; (R)-pantothenate biosynthesis; (R)-pantoate from 3-methyl-2-oxobutanoate: step 2/2.</text>
</comment>
<dbReference type="SUPFAM" id="SSF48179">
    <property type="entry name" value="6-phosphogluconate dehydrogenase C-terminal domain-like"/>
    <property type="match status" value="1"/>
</dbReference>
<dbReference type="Gene3D" id="3.40.50.720">
    <property type="entry name" value="NAD(P)-binding Rossmann-like Domain"/>
    <property type="match status" value="1"/>
</dbReference>
<dbReference type="InterPro" id="IPR013332">
    <property type="entry name" value="KPR_N"/>
</dbReference>
<feature type="compositionally biased region" description="Basic and acidic residues" evidence="12">
    <location>
        <begin position="333"/>
        <end position="342"/>
    </location>
</feature>
<evidence type="ECO:0000256" key="3">
    <source>
        <dbReference type="ARBA" id="ARBA00007870"/>
    </source>
</evidence>
<evidence type="ECO:0000256" key="4">
    <source>
        <dbReference type="ARBA" id="ARBA00013014"/>
    </source>
</evidence>
<comment type="function">
    <text evidence="1 11">Catalyzes the NADPH-dependent reduction of ketopantoate into pantoic acid.</text>
</comment>
<dbReference type="NCBIfam" id="TIGR00745">
    <property type="entry name" value="apbA_panE"/>
    <property type="match status" value="1"/>
</dbReference>
<evidence type="ECO:0000313" key="15">
    <source>
        <dbReference type="EMBL" id="RSX53514.1"/>
    </source>
</evidence>
<evidence type="ECO:0000256" key="8">
    <source>
        <dbReference type="ARBA" id="ARBA00023002"/>
    </source>
</evidence>
<comment type="similarity">
    <text evidence="3 11">Belongs to the ketopantoate reductase family.</text>
</comment>
<dbReference type="RefSeq" id="WP_125980131.1">
    <property type="nucleotide sequence ID" value="NZ_QXGL01000002.1"/>
</dbReference>
<dbReference type="PANTHER" id="PTHR43765">
    <property type="entry name" value="2-DEHYDROPANTOATE 2-REDUCTASE-RELATED"/>
    <property type="match status" value="1"/>
</dbReference>
<evidence type="ECO:0000256" key="7">
    <source>
        <dbReference type="ARBA" id="ARBA00022857"/>
    </source>
</evidence>
<dbReference type="InterPro" id="IPR013752">
    <property type="entry name" value="KPA_reductase"/>
</dbReference>
<keyword evidence="16" id="KW-1185">Reference proteome</keyword>
<evidence type="ECO:0000259" key="14">
    <source>
        <dbReference type="Pfam" id="PF08546"/>
    </source>
</evidence>
<name>A0A430FKU1_9BIFI</name>
<keyword evidence="8 11" id="KW-0560">Oxidoreductase</keyword>
<evidence type="ECO:0000256" key="12">
    <source>
        <dbReference type="SAM" id="MobiDB-lite"/>
    </source>
</evidence>
<comment type="catalytic activity">
    <reaction evidence="10 11">
        <text>(R)-pantoate + NADP(+) = 2-dehydropantoate + NADPH + H(+)</text>
        <dbReference type="Rhea" id="RHEA:16233"/>
        <dbReference type="ChEBI" id="CHEBI:11561"/>
        <dbReference type="ChEBI" id="CHEBI:15378"/>
        <dbReference type="ChEBI" id="CHEBI:15980"/>
        <dbReference type="ChEBI" id="CHEBI:57783"/>
        <dbReference type="ChEBI" id="CHEBI:58349"/>
        <dbReference type="EC" id="1.1.1.169"/>
    </reaction>
</comment>
<dbReference type="Pfam" id="PF02558">
    <property type="entry name" value="ApbA"/>
    <property type="match status" value="1"/>
</dbReference>
<feature type="region of interest" description="Disordered" evidence="12">
    <location>
        <begin position="319"/>
        <end position="342"/>
    </location>
</feature>
<dbReference type="InterPro" id="IPR003710">
    <property type="entry name" value="ApbA"/>
</dbReference>
<keyword evidence="7 11" id="KW-0521">NADP</keyword>
<evidence type="ECO:0000256" key="6">
    <source>
        <dbReference type="ARBA" id="ARBA00022655"/>
    </source>
</evidence>
<dbReference type="Proteomes" id="UP000287533">
    <property type="component" value="Unassembled WGS sequence"/>
</dbReference>
<evidence type="ECO:0000256" key="11">
    <source>
        <dbReference type="RuleBase" id="RU362068"/>
    </source>
</evidence>
<dbReference type="GO" id="GO:0015940">
    <property type="term" value="P:pantothenate biosynthetic process"/>
    <property type="evidence" value="ECO:0007669"/>
    <property type="project" value="UniProtKB-UniPathway"/>
</dbReference>
<protein>
    <recommendedName>
        <fullName evidence="5 11">2-dehydropantoate 2-reductase</fullName>
        <ecNumber evidence="4 11">1.1.1.169</ecNumber>
    </recommendedName>
    <alternativeName>
        <fullName evidence="9 11">Ketopantoate reductase</fullName>
    </alternativeName>
</protein>
<evidence type="ECO:0000256" key="10">
    <source>
        <dbReference type="ARBA" id="ARBA00048793"/>
    </source>
</evidence>
<evidence type="ECO:0000256" key="5">
    <source>
        <dbReference type="ARBA" id="ARBA00019465"/>
    </source>
</evidence>
<dbReference type="InterPro" id="IPR013328">
    <property type="entry name" value="6PGD_dom2"/>
</dbReference>
<dbReference type="SUPFAM" id="SSF51735">
    <property type="entry name" value="NAD(P)-binding Rossmann-fold domains"/>
    <property type="match status" value="1"/>
</dbReference>
<feature type="domain" description="Ketopantoate reductase N-terminal" evidence="13">
    <location>
        <begin position="4"/>
        <end position="144"/>
    </location>
</feature>
<dbReference type="GO" id="GO:0050661">
    <property type="term" value="F:NADP binding"/>
    <property type="evidence" value="ECO:0007669"/>
    <property type="project" value="TreeGrafter"/>
</dbReference>
<feature type="domain" description="Ketopantoate reductase C-terminal" evidence="14">
    <location>
        <begin position="184"/>
        <end position="308"/>
    </location>
</feature>
<keyword evidence="6 11" id="KW-0566">Pantothenate biosynthesis</keyword>
<dbReference type="AlphaFoldDB" id="A0A430FKU1"/>
<dbReference type="InterPro" id="IPR036291">
    <property type="entry name" value="NAD(P)-bd_dom_sf"/>
</dbReference>
<sequence length="342" mass="38566">MKYTVIGAGAMGLRYGILLQEHTNAHVDFIDAWQPNIDKIREQGGVYVSRDHENRQLIPINLYTPEDYDGDPDVWIIFMKQMQLEEMLKRCAHLFKDHQVAFSAMNGWGHFEKIAQYFSEDRIYGGTALVATVLNGPGDVDFIGKSGAGTMHMCAMTNKITDIEKAIFKDFKQANLNPEISDDFKGMCMAKIVFNSVVNTLCTMYQITMGQFISYPGAHDMAMQLINEAYDACDRAGIKLINTRAEELESVDYVSRIGNPLHYPSMYQDMSRGRKTEVDYINGYIAKLGRENDYVCRTHEFLTHGVHLAELAFQYHHNGDKTPMPTAQTADGAADKAEELAA</sequence>
<dbReference type="EMBL" id="QXGL01000002">
    <property type="protein sequence ID" value="RSX53514.1"/>
    <property type="molecule type" value="Genomic_DNA"/>
</dbReference>
<dbReference type="GO" id="GO:0008677">
    <property type="term" value="F:2-dehydropantoate 2-reductase activity"/>
    <property type="evidence" value="ECO:0007669"/>
    <property type="project" value="UniProtKB-EC"/>
</dbReference>
<evidence type="ECO:0000256" key="9">
    <source>
        <dbReference type="ARBA" id="ARBA00032024"/>
    </source>
</evidence>
<evidence type="ECO:0000256" key="2">
    <source>
        <dbReference type="ARBA" id="ARBA00004994"/>
    </source>
</evidence>
<reference evidence="15 16" key="1">
    <citation type="submission" date="2018-09" db="EMBL/GenBank/DDBJ databases">
        <title>Characterization of the phylogenetic diversity of five novel species belonging to the genus Bifidobacterium.</title>
        <authorList>
            <person name="Lugli G.A."/>
            <person name="Duranti S."/>
            <person name="Milani C."/>
        </authorList>
    </citation>
    <scope>NUCLEOTIDE SEQUENCE [LARGE SCALE GENOMIC DNA]</scope>
    <source>
        <strain evidence="15 16">2034B</strain>
    </source>
</reference>
<evidence type="ECO:0000256" key="1">
    <source>
        <dbReference type="ARBA" id="ARBA00002919"/>
    </source>
</evidence>
<dbReference type="GO" id="GO:0005737">
    <property type="term" value="C:cytoplasm"/>
    <property type="evidence" value="ECO:0007669"/>
    <property type="project" value="TreeGrafter"/>
</dbReference>
<dbReference type="Pfam" id="PF08546">
    <property type="entry name" value="ApbA_C"/>
    <property type="match status" value="1"/>
</dbReference>